<dbReference type="InterPro" id="IPR042070">
    <property type="entry name" value="PucR_C-HTH_sf"/>
</dbReference>
<dbReference type="SUPFAM" id="SSF55781">
    <property type="entry name" value="GAF domain-like"/>
    <property type="match status" value="1"/>
</dbReference>
<dbReference type="Proteomes" id="UP000298210">
    <property type="component" value="Unassembled WGS sequence"/>
</dbReference>
<dbReference type="InterPro" id="IPR003018">
    <property type="entry name" value="GAF"/>
</dbReference>
<dbReference type="Pfam" id="PF13556">
    <property type="entry name" value="HTH_30"/>
    <property type="match status" value="1"/>
</dbReference>
<proteinExistence type="predicted"/>
<gene>
    <name evidence="2" type="ORF">E2L03_00135</name>
</gene>
<evidence type="ECO:0000259" key="1">
    <source>
        <dbReference type="SMART" id="SM00065"/>
    </source>
</evidence>
<dbReference type="InterPro" id="IPR029016">
    <property type="entry name" value="GAF-like_dom_sf"/>
</dbReference>
<feature type="domain" description="GAF" evidence="1">
    <location>
        <begin position="19"/>
        <end position="178"/>
    </location>
</feature>
<evidence type="ECO:0000313" key="3">
    <source>
        <dbReference type="Proteomes" id="UP000298210"/>
    </source>
</evidence>
<dbReference type="SMART" id="SM00065">
    <property type="entry name" value="GAF"/>
    <property type="match status" value="1"/>
</dbReference>
<name>A0A4Y7WPT4_9BACI</name>
<organism evidence="2 3">
    <name type="scientific">Shouchella lehensis</name>
    <dbReference type="NCBI Taxonomy" id="300825"/>
    <lineage>
        <taxon>Bacteria</taxon>
        <taxon>Bacillati</taxon>
        <taxon>Bacillota</taxon>
        <taxon>Bacilli</taxon>
        <taxon>Bacillales</taxon>
        <taxon>Bacillaceae</taxon>
        <taxon>Shouchella</taxon>
    </lineage>
</organism>
<dbReference type="Gene3D" id="1.10.10.2840">
    <property type="entry name" value="PucR C-terminal helix-turn-helix domain"/>
    <property type="match status" value="1"/>
</dbReference>
<dbReference type="EMBL" id="SNUX01000001">
    <property type="protein sequence ID" value="TES50377.1"/>
    <property type="molecule type" value="Genomic_DNA"/>
</dbReference>
<evidence type="ECO:0000313" key="2">
    <source>
        <dbReference type="EMBL" id="TES50377.1"/>
    </source>
</evidence>
<comment type="caution">
    <text evidence="2">The sequence shown here is derived from an EMBL/GenBank/DDBJ whole genome shotgun (WGS) entry which is preliminary data.</text>
</comment>
<accession>A0A4Y7WPT4</accession>
<reference evidence="2 3" key="1">
    <citation type="submission" date="2019-03" db="EMBL/GenBank/DDBJ databases">
        <authorList>
            <person name="Liu G."/>
        </authorList>
    </citation>
    <scope>NUCLEOTIDE SEQUENCE [LARGE SCALE GENOMIC DNA]</scope>
    <source>
        <strain evidence="2 3">DSM 19099</strain>
    </source>
</reference>
<dbReference type="InterPro" id="IPR025736">
    <property type="entry name" value="PucR_C-HTH_dom"/>
</dbReference>
<protein>
    <submittedName>
        <fullName evidence="2">GAF domain-containing protein</fullName>
    </submittedName>
</protein>
<dbReference type="InterPro" id="IPR051448">
    <property type="entry name" value="CdaR-like_regulators"/>
</dbReference>
<sequence length="505" mass="58723">MGYEQELRKAGRAFMKAQGVDQILHVLTNAVATVIQDTDMVLIYTYDKKSHVLRLKSSIGNHSPQLYQVAFSPGESITGSVYNEQTPVLFLKPTEVERAMSNISDVNRKYYLEGVAYQTVYSSMSIPIVLHGECFATLTVNRCQSLSSFTLQDLYLVSELLEYALIALEKEEEFEHHKRKLHTYTVKQEAKNYFYQVLHEGGNLEKIVRRLSRLLQDRSVLYNETAMEGYVSFPIKSYHSHRGWLLMKQQPTVEELYYIEEAAKAIGILMTYEDKHLTTKLAKNEDRFKHFLETNDYAEDFWGMTSVTLVTCVVWKKQERNLYSQHQTIQSSVSTFSKQWKLISYDQCWVLFLEKKQTVPDAILGKLIKGDSDKLGISRVAPIMLYKQLFQEAMNAWKLAGKGEIKCYQLLGLNRLLTQIEGTHKRSFVCDHLGTLHDYPILMETLEMFIYHNRNRKETADALFIHPNTLYQRFKKVEDLTYKSIDVEEDWLDLVVALKLCKLRE</sequence>
<dbReference type="PANTHER" id="PTHR33744">
    <property type="entry name" value="CARBOHYDRATE DIACID REGULATOR"/>
    <property type="match status" value="1"/>
</dbReference>
<dbReference type="Pfam" id="PF01590">
    <property type="entry name" value="GAF"/>
    <property type="match status" value="1"/>
</dbReference>
<dbReference type="RefSeq" id="WP_134258392.1">
    <property type="nucleotide sequence ID" value="NZ_LDIM01000012.1"/>
</dbReference>
<dbReference type="AlphaFoldDB" id="A0A4Y7WPT4"/>
<dbReference type="Gene3D" id="3.30.450.40">
    <property type="match status" value="1"/>
</dbReference>